<dbReference type="Gene3D" id="1.20.120.530">
    <property type="entry name" value="GntR ligand-binding domain-like"/>
    <property type="match status" value="1"/>
</dbReference>
<dbReference type="Gene3D" id="1.10.10.10">
    <property type="entry name" value="Winged helix-like DNA-binding domain superfamily/Winged helix DNA-binding domain"/>
    <property type="match status" value="1"/>
</dbReference>
<keyword evidence="1" id="KW-0805">Transcription regulation</keyword>
<dbReference type="SMART" id="SM00895">
    <property type="entry name" value="FCD"/>
    <property type="match status" value="1"/>
</dbReference>
<dbReference type="SUPFAM" id="SSF48008">
    <property type="entry name" value="GntR ligand-binding domain-like"/>
    <property type="match status" value="1"/>
</dbReference>
<dbReference type="InterPro" id="IPR011711">
    <property type="entry name" value="GntR_C"/>
</dbReference>
<accession>A0A9X2HIQ7</accession>
<dbReference type="RefSeq" id="WP_254165859.1">
    <property type="nucleotide sequence ID" value="NZ_JANAFB010000011.1"/>
</dbReference>
<comment type="caution">
    <text evidence="5">The sequence shown here is derived from an EMBL/GenBank/DDBJ whole genome shotgun (WGS) entry which is preliminary data.</text>
</comment>
<proteinExistence type="predicted"/>
<dbReference type="SMART" id="SM00345">
    <property type="entry name" value="HTH_GNTR"/>
    <property type="match status" value="1"/>
</dbReference>
<organism evidence="5 6">
    <name type="scientific">Rothia santali</name>
    <dbReference type="NCBI Taxonomy" id="2949643"/>
    <lineage>
        <taxon>Bacteria</taxon>
        <taxon>Bacillati</taxon>
        <taxon>Actinomycetota</taxon>
        <taxon>Actinomycetes</taxon>
        <taxon>Micrococcales</taxon>
        <taxon>Micrococcaceae</taxon>
        <taxon>Rothia</taxon>
    </lineage>
</organism>
<sequence>MPNRTTAILTKNDYAYAEILERILTGRLEAGAVIPQRELAQQIGVSTTPLREAVRRLAAEGFIHLEAHRDARVTEVSAEEARHLYEVRESMDPLAAGLAAERRTESDLRRIRESLESMTTLRDPADVEALAAHRAFHRSIYEASRNPILIDVLERLWDKADRYRLVGLRFRGDSPSDVDRVTAEHRRIADAVERGDAAGATAAMLEHVRNSLGRRAIDALGAARG</sequence>
<evidence type="ECO:0000256" key="3">
    <source>
        <dbReference type="ARBA" id="ARBA00023163"/>
    </source>
</evidence>
<dbReference type="InterPro" id="IPR008920">
    <property type="entry name" value="TF_FadR/GntR_C"/>
</dbReference>
<dbReference type="AlphaFoldDB" id="A0A9X2HIQ7"/>
<dbReference type="Pfam" id="PF00392">
    <property type="entry name" value="GntR"/>
    <property type="match status" value="1"/>
</dbReference>
<reference evidence="5" key="1">
    <citation type="submission" date="2022-06" db="EMBL/GenBank/DDBJ databases">
        <title>Rothia sp. isolated from sandalwood seedling.</title>
        <authorList>
            <person name="Tuikhar N."/>
            <person name="Kirdat K."/>
            <person name="Thorat V."/>
            <person name="Swetha P."/>
            <person name="Padma S."/>
            <person name="Sundararaj R."/>
            <person name="Yadav A."/>
        </authorList>
    </citation>
    <scope>NUCLEOTIDE SEQUENCE</scope>
    <source>
        <strain evidence="5">AR01</strain>
    </source>
</reference>
<name>A0A9X2HIQ7_9MICC</name>
<evidence type="ECO:0000259" key="4">
    <source>
        <dbReference type="PROSITE" id="PS50949"/>
    </source>
</evidence>
<keyword evidence="6" id="KW-1185">Reference proteome</keyword>
<evidence type="ECO:0000313" key="6">
    <source>
        <dbReference type="Proteomes" id="UP001139502"/>
    </source>
</evidence>
<dbReference type="Proteomes" id="UP001139502">
    <property type="component" value="Unassembled WGS sequence"/>
</dbReference>
<evidence type="ECO:0000313" key="5">
    <source>
        <dbReference type="EMBL" id="MCP3425583.1"/>
    </source>
</evidence>
<dbReference type="PANTHER" id="PTHR43537">
    <property type="entry name" value="TRANSCRIPTIONAL REGULATOR, GNTR FAMILY"/>
    <property type="match status" value="1"/>
</dbReference>
<feature type="domain" description="HTH gntR-type" evidence="4">
    <location>
        <begin position="9"/>
        <end position="76"/>
    </location>
</feature>
<dbReference type="EMBL" id="JANAFB010000011">
    <property type="protein sequence ID" value="MCP3425583.1"/>
    <property type="molecule type" value="Genomic_DNA"/>
</dbReference>
<dbReference type="SUPFAM" id="SSF46785">
    <property type="entry name" value="Winged helix' DNA-binding domain"/>
    <property type="match status" value="1"/>
</dbReference>
<dbReference type="InterPro" id="IPR036390">
    <property type="entry name" value="WH_DNA-bd_sf"/>
</dbReference>
<dbReference type="InterPro" id="IPR036388">
    <property type="entry name" value="WH-like_DNA-bd_sf"/>
</dbReference>
<dbReference type="PRINTS" id="PR00035">
    <property type="entry name" value="HTHGNTR"/>
</dbReference>
<gene>
    <name evidence="5" type="ORF">NBM05_06030</name>
</gene>
<dbReference type="Pfam" id="PF07729">
    <property type="entry name" value="FCD"/>
    <property type="match status" value="1"/>
</dbReference>
<dbReference type="InterPro" id="IPR000524">
    <property type="entry name" value="Tscrpt_reg_HTH_GntR"/>
</dbReference>
<dbReference type="GO" id="GO:0003677">
    <property type="term" value="F:DNA binding"/>
    <property type="evidence" value="ECO:0007669"/>
    <property type="project" value="UniProtKB-KW"/>
</dbReference>
<protein>
    <submittedName>
        <fullName evidence="5">GntR family transcriptional regulator</fullName>
    </submittedName>
</protein>
<dbReference type="GO" id="GO:0003700">
    <property type="term" value="F:DNA-binding transcription factor activity"/>
    <property type="evidence" value="ECO:0007669"/>
    <property type="project" value="InterPro"/>
</dbReference>
<keyword evidence="3" id="KW-0804">Transcription</keyword>
<evidence type="ECO:0000256" key="1">
    <source>
        <dbReference type="ARBA" id="ARBA00023015"/>
    </source>
</evidence>
<evidence type="ECO:0000256" key="2">
    <source>
        <dbReference type="ARBA" id="ARBA00023125"/>
    </source>
</evidence>
<dbReference type="PROSITE" id="PS50949">
    <property type="entry name" value="HTH_GNTR"/>
    <property type="match status" value="1"/>
</dbReference>
<keyword evidence="2" id="KW-0238">DNA-binding</keyword>
<dbReference type="PANTHER" id="PTHR43537:SF24">
    <property type="entry name" value="GLUCONATE OPERON TRANSCRIPTIONAL REPRESSOR"/>
    <property type="match status" value="1"/>
</dbReference>